<keyword evidence="8" id="KW-1185">Reference proteome</keyword>
<evidence type="ECO:0000256" key="4">
    <source>
        <dbReference type="ARBA" id="ARBA00023002"/>
    </source>
</evidence>
<dbReference type="PANTHER" id="PTHR10430">
    <property type="entry name" value="PEROXIREDOXIN"/>
    <property type="match status" value="1"/>
</dbReference>
<feature type="region of interest" description="Disordered" evidence="5">
    <location>
        <begin position="222"/>
        <end position="241"/>
    </location>
</feature>
<proteinExistence type="inferred from homology"/>
<comment type="similarity">
    <text evidence="1">Belongs to the peroxiredoxin family. Prx5 subfamily.</text>
</comment>
<evidence type="ECO:0000256" key="3">
    <source>
        <dbReference type="ARBA" id="ARBA00022862"/>
    </source>
</evidence>
<feature type="domain" description="Redoxin" evidence="6">
    <location>
        <begin position="129"/>
        <end position="227"/>
    </location>
</feature>
<evidence type="ECO:0000313" key="8">
    <source>
        <dbReference type="Proteomes" id="UP001516023"/>
    </source>
</evidence>
<accession>A0ABD3PGY4</accession>
<evidence type="ECO:0000313" key="7">
    <source>
        <dbReference type="EMBL" id="KAL3787224.1"/>
    </source>
</evidence>
<protein>
    <recommendedName>
        <fullName evidence="6">Redoxin domain-containing protein</fullName>
    </recommendedName>
</protein>
<name>A0ABD3PGY4_9STRA</name>
<evidence type="ECO:0000256" key="1">
    <source>
        <dbReference type="ARBA" id="ARBA00010505"/>
    </source>
</evidence>
<dbReference type="AlphaFoldDB" id="A0ABD3PGY4"/>
<reference evidence="7 8" key="1">
    <citation type="journal article" date="2020" name="G3 (Bethesda)">
        <title>Improved Reference Genome for Cyclotella cryptica CCMP332, a Model for Cell Wall Morphogenesis, Salinity Adaptation, and Lipid Production in Diatoms (Bacillariophyta).</title>
        <authorList>
            <person name="Roberts W.R."/>
            <person name="Downey K.M."/>
            <person name="Ruck E.C."/>
            <person name="Traller J.C."/>
            <person name="Alverson A.J."/>
        </authorList>
    </citation>
    <scope>NUCLEOTIDE SEQUENCE [LARGE SCALE GENOMIC DNA]</scope>
    <source>
        <strain evidence="7 8">CCMP332</strain>
    </source>
</reference>
<dbReference type="InterPro" id="IPR037944">
    <property type="entry name" value="PRX5-like"/>
</dbReference>
<comment type="caution">
    <text evidence="7">The sequence shown here is derived from an EMBL/GenBank/DDBJ whole genome shotgun (WGS) entry which is preliminary data.</text>
</comment>
<dbReference type="Pfam" id="PF08534">
    <property type="entry name" value="Redoxin"/>
    <property type="match status" value="1"/>
</dbReference>
<keyword evidence="2" id="KW-0575">Peroxidase</keyword>
<feature type="non-terminal residue" evidence="7">
    <location>
        <position position="1"/>
    </location>
</feature>
<sequence length="248" mass="26783">QRAAINLKKGSAPAIRNNPQYFERSNQATMLSSITTRAASAGNRLLLRSFASVGSQIPIAEIGVIPSDLNVLAPAVSRNVTRLLASPHVYHFSRAIVAHRSIRSFVAPSLTHPISSFYVHRKLSTRKNQIPDYKEKQDALRSKGVQEVIILAVNDGAVMMNWAKSQKVGLSMLTFLGDPNSEFTRALDLELTHPGPVSVLGPGRCKRFAMHVVDGVIKAVNVSEGPDDPTGDSDPSASMADGIMATMK</sequence>
<keyword evidence="3" id="KW-0049">Antioxidant</keyword>
<evidence type="ECO:0000256" key="2">
    <source>
        <dbReference type="ARBA" id="ARBA00022559"/>
    </source>
</evidence>
<gene>
    <name evidence="7" type="ORF">HJC23_004265</name>
</gene>
<dbReference type="EMBL" id="JABMIG020000179">
    <property type="protein sequence ID" value="KAL3787224.1"/>
    <property type="molecule type" value="Genomic_DNA"/>
</dbReference>
<organism evidence="7 8">
    <name type="scientific">Cyclotella cryptica</name>
    <dbReference type="NCBI Taxonomy" id="29204"/>
    <lineage>
        <taxon>Eukaryota</taxon>
        <taxon>Sar</taxon>
        <taxon>Stramenopiles</taxon>
        <taxon>Ochrophyta</taxon>
        <taxon>Bacillariophyta</taxon>
        <taxon>Coscinodiscophyceae</taxon>
        <taxon>Thalassiosirophycidae</taxon>
        <taxon>Stephanodiscales</taxon>
        <taxon>Stephanodiscaceae</taxon>
        <taxon>Cyclotella</taxon>
    </lineage>
</organism>
<dbReference type="PANTHER" id="PTHR10430:SF16">
    <property type="entry name" value="PEROXIREDOXIN-5, MITOCHONDRIAL"/>
    <property type="match status" value="1"/>
</dbReference>
<dbReference type="GO" id="GO:0004601">
    <property type="term" value="F:peroxidase activity"/>
    <property type="evidence" value="ECO:0007669"/>
    <property type="project" value="UniProtKB-KW"/>
</dbReference>
<dbReference type="SUPFAM" id="SSF52833">
    <property type="entry name" value="Thioredoxin-like"/>
    <property type="match status" value="1"/>
</dbReference>
<evidence type="ECO:0000259" key="6">
    <source>
        <dbReference type="Pfam" id="PF08534"/>
    </source>
</evidence>
<keyword evidence="4" id="KW-0560">Oxidoreductase</keyword>
<dbReference type="InterPro" id="IPR036249">
    <property type="entry name" value="Thioredoxin-like_sf"/>
</dbReference>
<evidence type="ECO:0000256" key="5">
    <source>
        <dbReference type="SAM" id="MobiDB-lite"/>
    </source>
</evidence>
<dbReference type="InterPro" id="IPR013740">
    <property type="entry name" value="Redoxin"/>
</dbReference>
<dbReference type="Gene3D" id="3.40.30.10">
    <property type="entry name" value="Glutaredoxin"/>
    <property type="match status" value="1"/>
</dbReference>
<dbReference type="Proteomes" id="UP001516023">
    <property type="component" value="Unassembled WGS sequence"/>
</dbReference>